<name>A0A3P7IVF3_STRVU</name>
<organism evidence="1 2">
    <name type="scientific">Strongylus vulgaris</name>
    <name type="common">Blood worm</name>
    <dbReference type="NCBI Taxonomy" id="40348"/>
    <lineage>
        <taxon>Eukaryota</taxon>
        <taxon>Metazoa</taxon>
        <taxon>Ecdysozoa</taxon>
        <taxon>Nematoda</taxon>
        <taxon>Chromadorea</taxon>
        <taxon>Rhabditida</taxon>
        <taxon>Rhabditina</taxon>
        <taxon>Rhabditomorpha</taxon>
        <taxon>Strongyloidea</taxon>
        <taxon>Strongylidae</taxon>
        <taxon>Strongylus</taxon>
    </lineage>
</organism>
<keyword evidence="2" id="KW-1185">Reference proteome</keyword>
<dbReference type="AlphaFoldDB" id="A0A3P7IVF3"/>
<dbReference type="PROSITE" id="PS51419">
    <property type="entry name" value="RAB"/>
    <property type="match status" value="1"/>
</dbReference>
<evidence type="ECO:0000313" key="2">
    <source>
        <dbReference type="Proteomes" id="UP000270094"/>
    </source>
</evidence>
<dbReference type="InterPro" id="IPR027417">
    <property type="entry name" value="P-loop_NTPase"/>
</dbReference>
<dbReference type="PRINTS" id="PR00449">
    <property type="entry name" value="RASTRNSFRMNG"/>
</dbReference>
<accession>A0A3P7IVF3</accession>
<proteinExistence type="predicted"/>
<dbReference type="GO" id="GO:0005525">
    <property type="term" value="F:GTP binding"/>
    <property type="evidence" value="ECO:0007669"/>
    <property type="project" value="InterPro"/>
</dbReference>
<dbReference type="OrthoDB" id="9989112at2759"/>
<protein>
    <submittedName>
        <fullName evidence="1">Uncharacterized protein</fullName>
    </submittedName>
</protein>
<dbReference type="GO" id="GO:0003924">
    <property type="term" value="F:GTPase activity"/>
    <property type="evidence" value="ECO:0007669"/>
    <property type="project" value="InterPro"/>
</dbReference>
<dbReference type="Gene3D" id="3.40.50.300">
    <property type="entry name" value="P-loop containing nucleotide triphosphate hydrolases"/>
    <property type="match status" value="1"/>
</dbReference>
<evidence type="ECO:0000313" key="1">
    <source>
        <dbReference type="EMBL" id="VDM71139.1"/>
    </source>
</evidence>
<dbReference type="EMBL" id="UYYB01018977">
    <property type="protein sequence ID" value="VDM71139.1"/>
    <property type="molecule type" value="Genomic_DNA"/>
</dbReference>
<dbReference type="SUPFAM" id="SSF52540">
    <property type="entry name" value="P-loop containing nucleoside triphosphate hydrolases"/>
    <property type="match status" value="1"/>
</dbReference>
<gene>
    <name evidence="1" type="ORF">SVUK_LOCUS6137</name>
</gene>
<dbReference type="Proteomes" id="UP000270094">
    <property type="component" value="Unassembled WGS sequence"/>
</dbReference>
<dbReference type="InterPro" id="IPR050209">
    <property type="entry name" value="Rab_GTPases_membrane_traffic"/>
</dbReference>
<reference evidence="1 2" key="1">
    <citation type="submission" date="2018-11" db="EMBL/GenBank/DDBJ databases">
        <authorList>
            <consortium name="Pathogen Informatics"/>
        </authorList>
    </citation>
    <scope>NUCLEOTIDE SEQUENCE [LARGE SCALE GENOMIC DNA]</scope>
</reference>
<dbReference type="Pfam" id="PF00071">
    <property type="entry name" value="Ras"/>
    <property type="match status" value="1"/>
</dbReference>
<sequence length="180" mass="20928">MEKILFWCTTSKDIYKVRMQTIHELIKPQSKSEKFGRHDFLFHRNAAEQVGIDNARNRWCDMPARMQKFCVYSGSYRHSISRSCEMAINGDEYDFLYKGLRQIVLTEIAVKQSHCNLQTIDTILKLCSNRRFTVILIGDSGVGKSNLLSRFARNTFNRESKSTIGVEFSTRIVTVRFLLD</sequence>
<dbReference type="InterPro" id="IPR001806">
    <property type="entry name" value="Small_GTPase"/>
</dbReference>
<dbReference type="PANTHER" id="PTHR47979">
    <property type="entry name" value="DRAB11-RELATED"/>
    <property type="match status" value="1"/>
</dbReference>